<dbReference type="Proteomes" id="UP001165395">
    <property type="component" value="Unassembled WGS sequence"/>
</dbReference>
<comment type="caution">
    <text evidence="1">The sequence shown here is derived from an EMBL/GenBank/DDBJ whole genome shotgun (WGS) entry which is preliminary data.</text>
</comment>
<gene>
    <name evidence="1" type="ORF">LIN78_13570</name>
</gene>
<organism evidence="1 2">
    <name type="scientific">Leeia speluncae</name>
    <dbReference type="NCBI Taxonomy" id="2884804"/>
    <lineage>
        <taxon>Bacteria</taxon>
        <taxon>Pseudomonadati</taxon>
        <taxon>Pseudomonadota</taxon>
        <taxon>Betaproteobacteria</taxon>
        <taxon>Neisseriales</taxon>
        <taxon>Leeiaceae</taxon>
        <taxon>Leeia</taxon>
    </lineage>
</organism>
<accession>A0ABS8D8R2</accession>
<evidence type="ECO:0000313" key="2">
    <source>
        <dbReference type="Proteomes" id="UP001165395"/>
    </source>
</evidence>
<protein>
    <recommendedName>
        <fullName evidence="3">DUF4268 domain-containing protein</fullName>
    </recommendedName>
</protein>
<evidence type="ECO:0000313" key="1">
    <source>
        <dbReference type="EMBL" id="MCB6184570.1"/>
    </source>
</evidence>
<dbReference type="InterPro" id="IPR011856">
    <property type="entry name" value="tRNA_endonuc-like_dom_sf"/>
</dbReference>
<evidence type="ECO:0008006" key="3">
    <source>
        <dbReference type="Google" id="ProtNLM"/>
    </source>
</evidence>
<reference evidence="1" key="1">
    <citation type="submission" date="2021-10" db="EMBL/GenBank/DDBJ databases">
        <title>The complete genome sequence of Leeia sp. TBRC 13508.</title>
        <authorList>
            <person name="Charoenyingcharoen P."/>
            <person name="Yukphan P."/>
        </authorList>
    </citation>
    <scope>NUCLEOTIDE SEQUENCE</scope>
    <source>
        <strain evidence="1">TBRC 13508</strain>
    </source>
</reference>
<sequence length="409" mass="46044">MSAFTSPFVVSSDGKTHVCKRIELSGKGGSGFDERWLQELLFQQPGCLPVREIDPHIGILIPICMELETGAGPADILYVTPTGQLVIVETKLWRNSEARRTVVAQILDYAKELTAWSYEDLVRQTAMASKMGPRHLLESVNRAVPMLDEASFIDGINRSLRDGDFLLLIAGDGIRYGAETLVGFIERFGNLRFTLALVEVAAYSLPDQSTLLQPRILAKTELLTRTVFVGQTTDSIGTSDETTEVPVDPIRAKQSQETADWLENFWGEFLQILQLDDMQQPRPTKCRSTNVAFHQPPGRCRAWISTYLARSSNEGGVFLTFSRDFSPAREIYEALYSQREEIERIVPGITWQIEGNNKVWIATPKVSLGDLDDPSNRDLVLEQLSVFTNQMVNAFRNRLEQMARERNLL</sequence>
<proteinExistence type="predicted"/>
<dbReference type="Gene3D" id="3.40.1350.10">
    <property type="match status" value="1"/>
</dbReference>
<keyword evidence="2" id="KW-1185">Reference proteome</keyword>
<dbReference type="RefSeq" id="WP_227181379.1">
    <property type="nucleotide sequence ID" value="NZ_JAJBZT010000007.1"/>
</dbReference>
<name>A0ABS8D8R2_9NEIS</name>
<dbReference type="EMBL" id="JAJBZT010000007">
    <property type="protein sequence ID" value="MCB6184570.1"/>
    <property type="molecule type" value="Genomic_DNA"/>
</dbReference>